<name>A0A7W4VSZ3_9ACTN</name>
<protein>
    <submittedName>
        <fullName evidence="1">Uncharacterized protein</fullName>
    </submittedName>
</protein>
<reference evidence="1 2" key="1">
    <citation type="submission" date="2020-08" db="EMBL/GenBank/DDBJ databases">
        <title>Sequencing the genomes of 1000 actinobacteria strains.</title>
        <authorList>
            <person name="Klenk H.-P."/>
        </authorList>
    </citation>
    <scope>NUCLEOTIDE SEQUENCE [LARGE SCALE GENOMIC DNA]</scope>
    <source>
        <strain evidence="1 2">DSM 105498</strain>
    </source>
</reference>
<organism evidence="1 2">
    <name type="scientific">Nocardioides soli</name>
    <dbReference type="NCBI Taxonomy" id="1036020"/>
    <lineage>
        <taxon>Bacteria</taxon>
        <taxon>Bacillati</taxon>
        <taxon>Actinomycetota</taxon>
        <taxon>Actinomycetes</taxon>
        <taxon>Propionibacteriales</taxon>
        <taxon>Nocardioidaceae</taxon>
        <taxon>Nocardioides</taxon>
    </lineage>
</organism>
<dbReference type="Proteomes" id="UP000589626">
    <property type="component" value="Unassembled WGS sequence"/>
</dbReference>
<sequence length="139" mass="14601">MVALGTRELELSIGGEDVTAQITNCEILSNPAESEQTTFAEAKTGGPRRYSLKGVLLQDTSDGSLWDQIWSAAGTTVAVLLKPYGGAATADKKHYSGNVVIKDPDGTLLGGDADASTTGRWTVEIEWDFTAKPTAVTGP</sequence>
<gene>
    <name evidence="1" type="ORF">FHU40_000955</name>
</gene>
<proteinExistence type="predicted"/>
<evidence type="ECO:0000313" key="1">
    <source>
        <dbReference type="EMBL" id="MBB3041154.1"/>
    </source>
</evidence>
<dbReference type="EMBL" id="JACHWR010000001">
    <property type="protein sequence ID" value="MBB3041154.1"/>
    <property type="molecule type" value="Genomic_DNA"/>
</dbReference>
<dbReference type="AlphaFoldDB" id="A0A7W4VSZ3"/>
<keyword evidence="2" id="KW-1185">Reference proteome</keyword>
<dbReference type="RefSeq" id="WP_183591085.1">
    <property type="nucleotide sequence ID" value="NZ_JACHWR010000001.1"/>
</dbReference>
<evidence type="ECO:0000313" key="2">
    <source>
        <dbReference type="Proteomes" id="UP000589626"/>
    </source>
</evidence>
<accession>A0A7W4VSZ3</accession>
<comment type="caution">
    <text evidence="1">The sequence shown here is derived from an EMBL/GenBank/DDBJ whole genome shotgun (WGS) entry which is preliminary data.</text>
</comment>